<evidence type="ECO:0000313" key="2">
    <source>
        <dbReference type="Proteomes" id="UP000694427"/>
    </source>
</evidence>
<dbReference type="Proteomes" id="UP000694427">
    <property type="component" value="Unplaced"/>
</dbReference>
<sequence length="344" mass="38544">MMKDIIPKSKTKGVDICAGKNFTYIIRSDLGCYMQTSDLNKGSDLTIFSLHPSCRNGDHYVADMEGHFYIIKAKSYRRVTDLSTDADAVVQDLDPDFQHGDHYLGINKFFVVIFKRRGICRITSSLGIISTDVKVNLSPKSSSGLYYWGLSECCCFLKPVSDWGVQYCKGADLEKDDGLVDYSVHPDVVNFLPGGLSITRGPAFGRWENIKTITNNSDTPVTWQKKIIKKVGYNKEKMTQITHNWKITPSVLIQSGDLTGLIAKCQFSFSAEYGGAQVCAMKETWNDATDAEELISFELKPHKSLYLWQYRLGLGDEPVLFCRDLIISNEPNPPNNVPLPPAQP</sequence>
<proteinExistence type="predicted"/>
<accession>A0A8C1N6Y6</accession>
<reference evidence="1" key="1">
    <citation type="submission" date="2025-08" db="UniProtKB">
        <authorList>
            <consortium name="Ensembl"/>
        </authorList>
    </citation>
    <scope>IDENTIFICATION</scope>
</reference>
<organism evidence="1 2">
    <name type="scientific">Cyprinus carpio</name>
    <name type="common">Common carp</name>
    <dbReference type="NCBI Taxonomy" id="7962"/>
    <lineage>
        <taxon>Eukaryota</taxon>
        <taxon>Metazoa</taxon>
        <taxon>Chordata</taxon>
        <taxon>Craniata</taxon>
        <taxon>Vertebrata</taxon>
        <taxon>Euteleostomi</taxon>
        <taxon>Actinopterygii</taxon>
        <taxon>Neopterygii</taxon>
        <taxon>Teleostei</taxon>
        <taxon>Ostariophysi</taxon>
        <taxon>Cypriniformes</taxon>
        <taxon>Cyprinidae</taxon>
        <taxon>Cyprininae</taxon>
        <taxon>Cyprinus</taxon>
    </lineage>
</organism>
<protein>
    <submittedName>
        <fullName evidence="1">Uncharacterized protein</fullName>
    </submittedName>
</protein>
<dbReference type="AlphaFoldDB" id="A0A8C1N6Y6"/>
<keyword evidence="2" id="KW-1185">Reference proteome</keyword>
<dbReference type="OMA" id="KETWNDA"/>
<name>A0A8C1N6Y6_CYPCA</name>
<reference evidence="1" key="2">
    <citation type="submission" date="2025-09" db="UniProtKB">
        <authorList>
            <consortium name="Ensembl"/>
        </authorList>
    </citation>
    <scope>IDENTIFICATION</scope>
</reference>
<dbReference type="Ensembl" id="ENSCCRT00010097446.1">
    <property type="protein sequence ID" value="ENSCCRP00010087873.1"/>
    <property type="gene ID" value="ENSCCRG00010038385.1"/>
</dbReference>
<evidence type="ECO:0000313" key="1">
    <source>
        <dbReference type="Ensembl" id="ENSCCRP00010087873.1"/>
    </source>
</evidence>